<name>W1PUS4_AMBTC</name>
<dbReference type="EMBL" id="KI392710">
    <property type="protein sequence ID" value="ERN11055.1"/>
    <property type="molecule type" value="Genomic_DNA"/>
</dbReference>
<proteinExistence type="predicted"/>
<dbReference type="HOGENOM" id="CLU_1327944_0_0_1"/>
<organism evidence="1 2">
    <name type="scientific">Amborella trichopoda</name>
    <dbReference type="NCBI Taxonomy" id="13333"/>
    <lineage>
        <taxon>Eukaryota</taxon>
        <taxon>Viridiplantae</taxon>
        <taxon>Streptophyta</taxon>
        <taxon>Embryophyta</taxon>
        <taxon>Tracheophyta</taxon>
        <taxon>Spermatophyta</taxon>
        <taxon>Magnoliopsida</taxon>
        <taxon>Amborellales</taxon>
        <taxon>Amborellaceae</taxon>
        <taxon>Amborella</taxon>
    </lineage>
</organism>
<dbReference type="Gramene" id="ERN11055">
    <property type="protein sequence ID" value="ERN11055"/>
    <property type="gene ID" value="AMTR_s00024p00106400"/>
</dbReference>
<sequence length="207" mass="22951">MGGGLEITRSYIIPSSCAHGILCHLLQAGTAANTNNSHDALYILKPATRRETLVLCPEGLFVRGYGFYFEPRTCSFSILAAMSVSYDPITEFQYMIFDSSSSHWRRLNNIPVHSLSLERDIHWIAHSIGQYCYFESEDEGNLIEFDMEKEELTIFPIPCIFPAEKGYSKDSGLGGPPCSLHGGPAHEFAVVGSKGRRWKGVEATAIP</sequence>
<evidence type="ECO:0000313" key="2">
    <source>
        <dbReference type="Proteomes" id="UP000017836"/>
    </source>
</evidence>
<evidence type="ECO:0000313" key="1">
    <source>
        <dbReference type="EMBL" id="ERN11055.1"/>
    </source>
</evidence>
<dbReference type="AlphaFoldDB" id="W1PUS4"/>
<keyword evidence="2" id="KW-1185">Reference proteome</keyword>
<gene>
    <name evidence="1" type="ORF">AMTR_s00024p00106400</name>
</gene>
<reference evidence="2" key="1">
    <citation type="journal article" date="2013" name="Science">
        <title>The Amborella genome and the evolution of flowering plants.</title>
        <authorList>
            <consortium name="Amborella Genome Project"/>
        </authorList>
    </citation>
    <scope>NUCLEOTIDE SEQUENCE [LARGE SCALE GENOMIC DNA]</scope>
</reference>
<evidence type="ECO:0008006" key="3">
    <source>
        <dbReference type="Google" id="ProtNLM"/>
    </source>
</evidence>
<accession>W1PUS4</accession>
<protein>
    <recommendedName>
        <fullName evidence="3">F-box associated domain-containing protein</fullName>
    </recommendedName>
</protein>
<dbReference type="Proteomes" id="UP000017836">
    <property type="component" value="Unassembled WGS sequence"/>
</dbReference>